<evidence type="ECO:0000256" key="1">
    <source>
        <dbReference type="SAM" id="MobiDB-lite"/>
    </source>
</evidence>
<organism evidence="2 3">
    <name type="scientific">Nasonia vitripennis</name>
    <name type="common">Parasitic wasp</name>
    <dbReference type="NCBI Taxonomy" id="7425"/>
    <lineage>
        <taxon>Eukaryota</taxon>
        <taxon>Metazoa</taxon>
        <taxon>Ecdysozoa</taxon>
        <taxon>Arthropoda</taxon>
        <taxon>Hexapoda</taxon>
        <taxon>Insecta</taxon>
        <taxon>Pterygota</taxon>
        <taxon>Neoptera</taxon>
        <taxon>Endopterygota</taxon>
        <taxon>Hymenoptera</taxon>
        <taxon>Apocrita</taxon>
        <taxon>Proctotrupomorpha</taxon>
        <taxon>Chalcidoidea</taxon>
        <taxon>Pteromalidae</taxon>
        <taxon>Pteromalinae</taxon>
        <taxon>Nasonia</taxon>
    </lineage>
</organism>
<reference evidence="2" key="1">
    <citation type="submission" date="2021-01" db="UniProtKB">
        <authorList>
            <consortium name="EnsemblMetazoa"/>
        </authorList>
    </citation>
    <scope>IDENTIFICATION</scope>
</reference>
<proteinExistence type="predicted"/>
<evidence type="ECO:0000313" key="3">
    <source>
        <dbReference type="Proteomes" id="UP000002358"/>
    </source>
</evidence>
<evidence type="ECO:0000313" key="2">
    <source>
        <dbReference type="EnsemblMetazoa" id="XP_008211326"/>
    </source>
</evidence>
<feature type="region of interest" description="Disordered" evidence="1">
    <location>
        <begin position="1"/>
        <end position="33"/>
    </location>
</feature>
<dbReference type="OrthoDB" id="7694231at2759"/>
<name>A0A7M7H6S2_NASVI</name>
<dbReference type="SMR" id="A0A7M7H6S2"/>
<dbReference type="InParanoid" id="A0A7M7H6S2"/>
<feature type="region of interest" description="Disordered" evidence="1">
    <location>
        <begin position="48"/>
        <end position="83"/>
    </location>
</feature>
<dbReference type="EnsemblMetazoa" id="XM_008213104">
    <property type="protein sequence ID" value="XP_008211326"/>
    <property type="gene ID" value="LOC100679982"/>
</dbReference>
<dbReference type="AlphaFoldDB" id="A0A7M7H6S2"/>
<sequence>MSKRKLGTPAAQLARSSPFVAGDTQSPTSLVQSAHRRLQYSQLPVRISSKRSISSQPQQDKLASSLRRFTPKRGASEKSEDAASTAKFVAAAASSGSPAARKSLSMSDLTPLCNVGLGDFEPGELRLEDNSSDRRTEETLSVEGCTLMTWPLSSHHRLHKESCESKAASVVCRTLAINALRRRRAEVAKLKSEFAQQIDHLQLQIVVLRRLLDNENARVASLAGELHKAKAQSDELAKERDSLKIEKESAESEAQRQRELSEKRSVSEENLRNELRSVRDQLEALDKQISKDREKLLKLREDKKILLEKVSANDALVARADKAEALLEDAETQLAERIALADSLQEELMRVSNSLEQREAEKAELEGELRKMEEENAMLEERLRKSDEACRVLGLRAEDLESELFNQESNIKHMLASYAAAKAEVLELQEELVRRSQECCWSSKVLQLAGSFVRAPAVILRTLSFFLTGIPLIL</sequence>
<dbReference type="Proteomes" id="UP000002358">
    <property type="component" value="Chromosome 4"/>
</dbReference>
<protein>
    <submittedName>
        <fullName evidence="2">Uncharacterized protein</fullName>
    </submittedName>
</protein>
<dbReference type="GeneID" id="100679982"/>
<feature type="compositionally biased region" description="Polar residues" evidence="1">
    <location>
        <begin position="50"/>
        <end position="62"/>
    </location>
</feature>
<accession>A0A7M7H6S2</accession>
<keyword evidence="3" id="KW-1185">Reference proteome</keyword>
<feature type="compositionally biased region" description="Polar residues" evidence="1">
    <location>
        <begin position="23"/>
        <end position="32"/>
    </location>
</feature>
<dbReference type="KEGG" id="nvi:100679982"/>
<feature type="region of interest" description="Disordered" evidence="1">
    <location>
        <begin position="237"/>
        <end position="266"/>
    </location>
</feature>
<dbReference type="RefSeq" id="XP_008211326.1">
    <property type="nucleotide sequence ID" value="XM_008213104.4"/>
</dbReference>